<dbReference type="EMBL" id="FQVD01000005">
    <property type="protein sequence ID" value="SHE74687.1"/>
    <property type="molecule type" value="Genomic_DNA"/>
</dbReference>
<name>A0A1M4W0G2_9BACE</name>
<reference evidence="2 3" key="1">
    <citation type="submission" date="2016-11" db="EMBL/GenBank/DDBJ databases">
        <authorList>
            <person name="Jaros S."/>
            <person name="Januszkiewicz K."/>
            <person name="Wedrychowicz H."/>
        </authorList>
    </citation>
    <scope>NUCLEOTIDE SEQUENCE [LARGE SCALE GENOMIC DNA]</scope>
    <source>
        <strain evidence="2 3">DSM 26883</strain>
    </source>
</reference>
<protein>
    <submittedName>
        <fullName evidence="2">Helix-turn-helix</fullName>
    </submittedName>
</protein>
<evidence type="ECO:0000313" key="3">
    <source>
        <dbReference type="Proteomes" id="UP000184436"/>
    </source>
</evidence>
<keyword evidence="3" id="KW-1185">Reference proteome</keyword>
<dbReference type="InterPro" id="IPR010982">
    <property type="entry name" value="Lambda_DNA-bd_dom_sf"/>
</dbReference>
<dbReference type="OrthoDB" id="4762426at2"/>
<gene>
    <name evidence="2" type="ORF">SAMN05444349_105176</name>
</gene>
<evidence type="ECO:0000313" key="2">
    <source>
        <dbReference type="EMBL" id="SHE74687.1"/>
    </source>
</evidence>
<sequence length="90" mass="10246">MFAIRLKQLREDAGLPQRKLAAILDIDTATYSKIENGLFTLKKEHVSVLEKFYGLEKDSLAKLWLADKVYNVIKDEPAAKDALNEVKKIL</sequence>
<feature type="domain" description="HTH cro/C1-type" evidence="1">
    <location>
        <begin position="6"/>
        <end position="60"/>
    </location>
</feature>
<dbReference type="CDD" id="cd00093">
    <property type="entry name" value="HTH_XRE"/>
    <property type="match status" value="1"/>
</dbReference>
<dbReference type="Pfam" id="PF01381">
    <property type="entry name" value="HTH_3"/>
    <property type="match status" value="1"/>
</dbReference>
<proteinExistence type="predicted"/>
<accession>A0A1M4W0G2</accession>
<evidence type="ECO:0000259" key="1">
    <source>
        <dbReference type="PROSITE" id="PS50943"/>
    </source>
</evidence>
<dbReference type="PROSITE" id="PS50943">
    <property type="entry name" value="HTH_CROC1"/>
    <property type="match status" value="1"/>
</dbReference>
<dbReference type="Proteomes" id="UP000184436">
    <property type="component" value="Unassembled WGS sequence"/>
</dbReference>
<dbReference type="SMART" id="SM00530">
    <property type="entry name" value="HTH_XRE"/>
    <property type="match status" value="1"/>
</dbReference>
<dbReference type="RefSeq" id="WP_025073898.1">
    <property type="nucleotide sequence ID" value="NZ_FQVD01000005.1"/>
</dbReference>
<dbReference type="STRING" id="871325.SAMN05444349_105176"/>
<dbReference type="Gene3D" id="1.10.260.40">
    <property type="entry name" value="lambda repressor-like DNA-binding domains"/>
    <property type="match status" value="1"/>
</dbReference>
<dbReference type="GO" id="GO:0003677">
    <property type="term" value="F:DNA binding"/>
    <property type="evidence" value="ECO:0007669"/>
    <property type="project" value="InterPro"/>
</dbReference>
<dbReference type="AlphaFoldDB" id="A0A1M4W0G2"/>
<dbReference type="InterPro" id="IPR001387">
    <property type="entry name" value="Cro/C1-type_HTH"/>
</dbReference>
<dbReference type="SUPFAM" id="SSF47413">
    <property type="entry name" value="lambda repressor-like DNA-binding domains"/>
    <property type="match status" value="1"/>
</dbReference>
<organism evidence="2 3">
    <name type="scientific">Bacteroides faecichinchillae</name>
    <dbReference type="NCBI Taxonomy" id="871325"/>
    <lineage>
        <taxon>Bacteria</taxon>
        <taxon>Pseudomonadati</taxon>
        <taxon>Bacteroidota</taxon>
        <taxon>Bacteroidia</taxon>
        <taxon>Bacteroidales</taxon>
        <taxon>Bacteroidaceae</taxon>
        <taxon>Bacteroides</taxon>
    </lineage>
</organism>